<evidence type="ECO:0000313" key="1">
    <source>
        <dbReference type="EMBL" id="RAG81791.1"/>
    </source>
</evidence>
<gene>
    <name evidence="1" type="ORF">DN069_31050</name>
</gene>
<protein>
    <recommendedName>
        <fullName evidence="3">Thioesterase family protein</fullName>
    </recommendedName>
</protein>
<dbReference type="SUPFAM" id="SSF54637">
    <property type="entry name" value="Thioesterase/thiol ester dehydrase-isomerase"/>
    <property type="match status" value="1"/>
</dbReference>
<dbReference type="EMBL" id="QKYN01000138">
    <property type="protein sequence ID" value="RAG81791.1"/>
    <property type="molecule type" value="Genomic_DNA"/>
</dbReference>
<accession>A0A2X0IED7</accession>
<sequence length="249" mass="25220">MTQPAAAALIVPPLFNGPPGSANGGYFAGALAARVPGDPAAVAVAVAVSLRKPPPLDTPMRVAATEGGGVTLHHGELLVGEAAPAALVGLGTPEPVSFDVAKAAEQSYRGLHRHPFPGCFVCGTGRGDALGLHLYAGAVPGGDGLHACTWTPDAALAGPDGPAVRSEFVWAALDCPGAWTIDLESRDVVLGRITARVLGVPAVGEPCVVTARLIAQDGRKHTTCTALYGGDGRLLGEAEALWIELPPRS</sequence>
<organism evidence="1 2">
    <name type="scientific">Streptacidiphilus pinicola</name>
    <dbReference type="NCBI Taxonomy" id="2219663"/>
    <lineage>
        <taxon>Bacteria</taxon>
        <taxon>Bacillati</taxon>
        <taxon>Actinomycetota</taxon>
        <taxon>Actinomycetes</taxon>
        <taxon>Kitasatosporales</taxon>
        <taxon>Streptomycetaceae</taxon>
        <taxon>Streptacidiphilus</taxon>
    </lineage>
</organism>
<proteinExistence type="predicted"/>
<dbReference type="Proteomes" id="UP000248889">
    <property type="component" value="Unassembled WGS sequence"/>
</dbReference>
<keyword evidence="2" id="KW-1185">Reference proteome</keyword>
<evidence type="ECO:0000313" key="2">
    <source>
        <dbReference type="Proteomes" id="UP000248889"/>
    </source>
</evidence>
<reference evidence="1 2" key="1">
    <citation type="submission" date="2018-06" db="EMBL/GenBank/DDBJ databases">
        <title>Streptacidiphilus pinicola sp. nov., isolated from pine grove soil.</title>
        <authorList>
            <person name="Roh S.G."/>
            <person name="Park S."/>
            <person name="Kim M.-K."/>
            <person name="Yun B.-R."/>
            <person name="Park J."/>
            <person name="Kim M.J."/>
            <person name="Kim Y.S."/>
            <person name="Kim S.B."/>
        </authorList>
    </citation>
    <scope>NUCLEOTIDE SEQUENCE [LARGE SCALE GENOMIC DNA]</scope>
    <source>
        <strain evidence="1 2">MMS16-CNU450</strain>
    </source>
</reference>
<evidence type="ECO:0008006" key="3">
    <source>
        <dbReference type="Google" id="ProtNLM"/>
    </source>
</evidence>
<dbReference type="OrthoDB" id="5495835at2"/>
<dbReference type="AlphaFoldDB" id="A0A2X0IED7"/>
<comment type="caution">
    <text evidence="1">The sequence shown here is derived from an EMBL/GenBank/DDBJ whole genome shotgun (WGS) entry which is preliminary data.</text>
</comment>
<dbReference type="InterPro" id="IPR029069">
    <property type="entry name" value="HotDog_dom_sf"/>
</dbReference>
<dbReference type="RefSeq" id="WP_111506568.1">
    <property type="nucleotide sequence ID" value="NZ_QKYN01000138.1"/>
</dbReference>
<name>A0A2X0IED7_9ACTN</name>
<dbReference type="Gene3D" id="3.10.129.10">
    <property type="entry name" value="Hotdog Thioesterase"/>
    <property type="match status" value="1"/>
</dbReference>